<reference evidence="11" key="1">
    <citation type="submission" date="2022-07" db="EMBL/GenBank/DDBJ databases">
        <title>Draft genome sequence of Zalerion maritima ATCC 34329, a (micro)plastics degrading marine fungus.</title>
        <authorList>
            <person name="Paco A."/>
            <person name="Goncalves M.F.M."/>
            <person name="Rocha-Santos T.A.P."/>
            <person name="Alves A."/>
        </authorList>
    </citation>
    <scope>NUCLEOTIDE SEQUENCE</scope>
    <source>
        <strain evidence="11">ATCC 34329</strain>
    </source>
</reference>
<evidence type="ECO:0000256" key="2">
    <source>
        <dbReference type="ARBA" id="ARBA00013274"/>
    </source>
</evidence>
<evidence type="ECO:0000256" key="1">
    <source>
        <dbReference type="ARBA" id="ARBA00008780"/>
    </source>
</evidence>
<dbReference type="EC" id="3.1.1.5" evidence="2 9"/>
<evidence type="ECO:0000259" key="10">
    <source>
        <dbReference type="PROSITE" id="PS51210"/>
    </source>
</evidence>
<dbReference type="SUPFAM" id="SSF52151">
    <property type="entry name" value="FabD/lysophospholipase-like"/>
    <property type="match status" value="1"/>
</dbReference>
<dbReference type="InterPro" id="IPR002642">
    <property type="entry name" value="LysoPLipase_cat_dom"/>
</dbReference>
<evidence type="ECO:0000256" key="9">
    <source>
        <dbReference type="RuleBase" id="RU362103"/>
    </source>
</evidence>
<gene>
    <name evidence="11" type="ORF">MKZ38_002432</name>
</gene>
<dbReference type="PANTHER" id="PTHR10728">
    <property type="entry name" value="CYTOSOLIC PHOSPHOLIPASE A2"/>
    <property type="match status" value="1"/>
</dbReference>
<organism evidence="11 12">
    <name type="scientific">Zalerion maritima</name>
    <dbReference type="NCBI Taxonomy" id="339359"/>
    <lineage>
        <taxon>Eukaryota</taxon>
        <taxon>Fungi</taxon>
        <taxon>Dikarya</taxon>
        <taxon>Ascomycota</taxon>
        <taxon>Pezizomycotina</taxon>
        <taxon>Sordariomycetes</taxon>
        <taxon>Lulworthiomycetidae</taxon>
        <taxon>Lulworthiales</taxon>
        <taxon>Lulworthiaceae</taxon>
        <taxon>Zalerion</taxon>
    </lineage>
</organism>
<name>A0AAD5WT48_9PEZI</name>
<keyword evidence="5 8" id="KW-0442">Lipid degradation</keyword>
<evidence type="ECO:0000256" key="8">
    <source>
        <dbReference type="PROSITE-ProRule" id="PRU00555"/>
    </source>
</evidence>
<dbReference type="GO" id="GO:0005783">
    <property type="term" value="C:endoplasmic reticulum"/>
    <property type="evidence" value="ECO:0007669"/>
    <property type="project" value="TreeGrafter"/>
</dbReference>
<evidence type="ECO:0000256" key="4">
    <source>
        <dbReference type="ARBA" id="ARBA00022801"/>
    </source>
</evidence>
<dbReference type="Proteomes" id="UP001201980">
    <property type="component" value="Unassembled WGS sequence"/>
</dbReference>
<dbReference type="Gene3D" id="3.40.1090.10">
    <property type="entry name" value="Cytosolic phospholipase A2 catalytic domain"/>
    <property type="match status" value="1"/>
</dbReference>
<evidence type="ECO:0000256" key="3">
    <source>
        <dbReference type="ARBA" id="ARBA00022729"/>
    </source>
</evidence>
<sequence length="552" mass="57208">MHCPLILPLFIALEALGVLAQSGYAPAKVPCPAGGGSLVRTATGISDAEDTYRVARKATADEALVAWLAKTSPDFPTDGDMPALGFTVSGGGYRSMLTGAGVIQGLDARDSNTTTSGLWQAMTYVSALSGGGWLLSSLSSNNYAPVTQVKEEMWKSGLEDGLLDPGGNPLNLIRLGVEVEDKENSGFETTITDIWGRALSVQLLPGDDDGAAVTMSGLTALPSFANSTAPIPILTTMGVDSRDGECVPRANGTIWEISPFEFGSRMPDINAFVPTRVLGTTLLDGQGATGEDGCVSGFDNLGFLLGTSSSLFNFVCLPTEDIADDVAGLIGPVAATLEMFHVDTSTEQFAVVPNPFVGVDFTAATLSGDAASNANLAEELNLFLVDGGEGGHNTPIAPLLAPERNISVLFVSDNSGDENNFPTGEQVVAQAAIASQNPALASRMPKIPGENETFADGSGRAVFYGCGEPGAITIVYLPNAAFVPGAQSNKSTTQLQYSGEETDLMVQNGVQIAGQGDDEGWGLCVACAVMKKAVAEEKLPSGCEACFGKYCV</sequence>
<evidence type="ECO:0000256" key="5">
    <source>
        <dbReference type="ARBA" id="ARBA00022963"/>
    </source>
</evidence>
<feature type="signal peptide" evidence="9">
    <location>
        <begin position="1"/>
        <end position="20"/>
    </location>
</feature>
<evidence type="ECO:0000313" key="11">
    <source>
        <dbReference type="EMBL" id="KAJ2900478.1"/>
    </source>
</evidence>
<keyword evidence="7" id="KW-0325">Glycoprotein</keyword>
<dbReference type="PROSITE" id="PS51210">
    <property type="entry name" value="PLA2C"/>
    <property type="match status" value="1"/>
</dbReference>
<dbReference type="InterPro" id="IPR016035">
    <property type="entry name" value="Acyl_Trfase/lysoPLipase"/>
</dbReference>
<protein>
    <recommendedName>
        <fullName evidence="2 9">Lysophospholipase</fullName>
        <ecNumber evidence="2 9">3.1.1.5</ecNumber>
    </recommendedName>
</protein>
<proteinExistence type="inferred from homology"/>
<comment type="catalytic activity">
    <reaction evidence="9">
        <text>a 1-acyl-sn-glycero-3-phosphocholine + H2O = sn-glycerol 3-phosphocholine + a fatty acid + H(+)</text>
        <dbReference type="Rhea" id="RHEA:15177"/>
        <dbReference type="ChEBI" id="CHEBI:15377"/>
        <dbReference type="ChEBI" id="CHEBI:15378"/>
        <dbReference type="ChEBI" id="CHEBI:16870"/>
        <dbReference type="ChEBI" id="CHEBI:28868"/>
        <dbReference type="ChEBI" id="CHEBI:58168"/>
        <dbReference type="EC" id="3.1.1.5"/>
    </reaction>
</comment>
<dbReference type="PANTHER" id="PTHR10728:SF33">
    <property type="entry name" value="LYSOPHOSPHOLIPASE 1-RELATED"/>
    <property type="match status" value="1"/>
</dbReference>
<dbReference type="GO" id="GO:0004623">
    <property type="term" value="F:phospholipase A2 activity"/>
    <property type="evidence" value="ECO:0007669"/>
    <property type="project" value="TreeGrafter"/>
</dbReference>
<evidence type="ECO:0000256" key="7">
    <source>
        <dbReference type="ARBA" id="ARBA00023180"/>
    </source>
</evidence>
<feature type="domain" description="PLA2c" evidence="10">
    <location>
        <begin position="30"/>
        <end position="552"/>
    </location>
</feature>
<comment type="caution">
    <text evidence="11">The sequence shown here is derived from an EMBL/GenBank/DDBJ whole genome shotgun (WGS) entry which is preliminary data.</text>
</comment>
<evidence type="ECO:0000313" key="12">
    <source>
        <dbReference type="Proteomes" id="UP001201980"/>
    </source>
</evidence>
<keyword evidence="12" id="KW-1185">Reference proteome</keyword>
<keyword evidence="6 8" id="KW-0443">Lipid metabolism</keyword>
<evidence type="ECO:0000256" key="6">
    <source>
        <dbReference type="ARBA" id="ARBA00023098"/>
    </source>
</evidence>
<dbReference type="GO" id="GO:0005829">
    <property type="term" value="C:cytosol"/>
    <property type="evidence" value="ECO:0007669"/>
    <property type="project" value="TreeGrafter"/>
</dbReference>
<keyword evidence="3 9" id="KW-0732">Signal</keyword>
<accession>A0AAD5WT48</accession>
<keyword evidence="4 8" id="KW-0378">Hydrolase</keyword>
<dbReference type="SMART" id="SM00022">
    <property type="entry name" value="PLAc"/>
    <property type="match status" value="1"/>
</dbReference>
<feature type="chain" id="PRO_5041769731" description="Lysophospholipase" evidence="9">
    <location>
        <begin position="21"/>
        <end position="552"/>
    </location>
</feature>
<dbReference type="GO" id="GO:0004622">
    <property type="term" value="F:phosphatidylcholine lysophospholipase activity"/>
    <property type="evidence" value="ECO:0007669"/>
    <property type="project" value="UniProtKB-EC"/>
</dbReference>
<dbReference type="GO" id="GO:0046475">
    <property type="term" value="P:glycerophospholipid catabolic process"/>
    <property type="evidence" value="ECO:0007669"/>
    <property type="project" value="TreeGrafter"/>
</dbReference>
<dbReference type="EMBL" id="JAKWBI020000172">
    <property type="protein sequence ID" value="KAJ2900478.1"/>
    <property type="molecule type" value="Genomic_DNA"/>
</dbReference>
<dbReference type="AlphaFoldDB" id="A0AAD5WT48"/>
<dbReference type="Pfam" id="PF01735">
    <property type="entry name" value="PLA2_B"/>
    <property type="match status" value="1"/>
</dbReference>
<comment type="similarity">
    <text evidence="1 9">Belongs to the lysophospholipase family.</text>
</comment>